<evidence type="ECO:0000256" key="3">
    <source>
        <dbReference type="ARBA" id="ARBA00022679"/>
    </source>
</evidence>
<dbReference type="GO" id="GO:0043772">
    <property type="term" value="F:acyl-phosphate glycerol-3-phosphate acyltransferase activity"/>
    <property type="evidence" value="ECO:0007669"/>
    <property type="project" value="UniProtKB-UniRule"/>
</dbReference>
<protein>
    <recommendedName>
        <fullName evidence="10">Glycerol-3-phosphate acyltransferase</fullName>
    </recommendedName>
    <alternativeName>
        <fullName evidence="10">Acyl-PO4 G3P acyltransferase</fullName>
    </alternativeName>
    <alternativeName>
        <fullName evidence="10">Acyl-phosphate--glycerol-3-phosphate acyltransferase</fullName>
    </alternativeName>
    <alternativeName>
        <fullName evidence="10">G3P acyltransferase</fullName>
        <shortName evidence="10">GPAT</shortName>
        <ecNumber evidence="10">2.3.1.275</ecNumber>
    </alternativeName>
    <alternativeName>
        <fullName evidence="10">Lysophosphatidic acid synthase</fullName>
        <shortName evidence="10">LPA synthase</shortName>
    </alternativeName>
</protein>
<evidence type="ECO:0000256" key="9">
    <source>
        <dbReference type="ARBA" id="ARBA00023264"/>
    </source>
</evidence>
<reference evidence="12" key="1">
    <citation type="submission" date="2018-02" db="EMBL/GenBank/DDBJ databases">
        <authorList>
            <person name="Hausmann B."/>
        </authorList>
    </citation>
    <scope>NUCLEOTIDE SEQUENCE [LARGE SCALE GENOMIC DNA]</scope>
    <source>
        <strain evidence="12">Peat soil MAG SbA1</strain>
    </source>
</reference>
<keyword evidence="2 10" id="KW-0444">Lipid biosynthesis</keyword>
<evidence type="ECO:0000256" key="5">
    <source>
        <dbReference type="ARBA" id="ARBA00022989"/>
    </source>
</evidence>
<evidence type="ECO:0000313" key="12">
    <source>
        <dbReference type="Proteomes" id="UP000238701"/>
    </source>
</evidence>
<name>A0A2U3L125_9BACT</name>
<keyword evidence="3 10" id="KW-0808">Transferase</keyword>
<dbReference type="SMART" id="SM01207">
    <property type="entry name" value="G3P_acyltransf"/>
    <property type="match status" value="1"/>
</dbReference>
<dbReference type="AlphaFoldDB" id="A0A2U3L125"/>
<dbReference type="EC" id="2.3.1.275" evidence="10"/>
<evidence type="ECO:0000313" key="11">
    <source>
        <dbReference type="EMBL" id="SPF45489.1"/>
    </source>
</evidence>
<keyword evidence="9 10" id="KW-1208">Phospholipid metabolism</keyword>
<dbReference type="NCBIfam" id="TIGR00023">
    <property type="entry name" value="glycerol-3-phosphate 1-O-acyltransferase PlsY"/>
    <property type="match status" value="1"/>
</dbReference>
<comment type="function">
    <text evidence="10">Catalyzes the transfer of an acyl group from acyl-phosphate (acyl-PO(4)) to glycerol-3-phosphate (G3P) to form lysophosphatidic acid (LPA). This enzyme utilizes acyl-phosphate as fatty acyl donor, but not acyl-CoA or acyl-ACP.</text>
</comment>
<feature type="transmembrane region" description="Helical" evidence="10">
    <location>
        <begin position="166"/>
        <end position="185"/>
    </location>
</feature>
<evidence type="ECO:0000256" key="10">
    <source>
        <dbReference type="HAMAP-Rule" id="MF_01043"/>
    </source>
</evidence>
<gene>
    <name evidence="10 11" type="primary">plsY</name>
    <name evidence="11" type="ORF">SBA1_60043</name>
</gene>
<keyword evidence="4 10" id="KW-0812">Transmembrane</keyword>
<keyword evidence="7 10" id="KW-0472">Membrane</keyword>
<keyword evidence="5 10" id="KW-1133">Transmembrane helix</keyword>
<comment type="subcellular location">
    <subcellularLocation>
        <location evidence="10">Cell membrane</location>
        <topology evidence="10">Multi-pass membrane protein</topology>
    </subcellularLocation>
</comment>
<keyword evidence="11" id="KW-0012">Acyltransferase</keyword>
<dbReference type="PANTHER" id="PTHR30309">
    <property type="entry name" value="INNER MEMBRANE PROTEIN YGIH"/>
    <property type="match status" value="1"/>
</dbReference>
<evidence type="ECO:0000256" key="4">
    <source>
        <dbReference type="ARBA" id="ARBA00022692"/>
    </source>
</evidence>
<sequence length="239" mass="25641">MPSFLLTAVLSYLLGSIPFGYLLVRIFRGEDVRQSGSGNIGATNVSRKSPVLGVVTLLLDALKGSAAGLAALVFLRGEFISWAYANAPWYPDHAWTAMPDAAQARVVTGMALAALFAILGHIFPIWLRFRGGKGVATGLGAFALIAPKAVLAAVCIFVVVVLVFRYVSLGSIIAVAAFPILAWLLHEYGNAWLALAFMSLASLLIVARHHQNIRRLLAGTERRFGFRRGAKPGSEPEKP</sequence>
<dbReference type="PANTHER" id="PTHR30309:SF0">
    <property type="entry name" value="GLYCEROL-3-PHOSPHATE ACYLTRANSFERASE-RELATED"/>
    <property type="match status" value="1"/>
</dbReference>
<dbReference type="OrthoDB" id="9777124at2"/>
<dbReference type="EMBL" id="OMOD01000155">
    <property type="protein sequence ID" value="SPF45489.1"/>
    <property type="molecule type" value="Genomic_DNA"/>
</dbReference>
<comment type="catalytic activity">
    <reaction evidence="10">
        <text>an acyl phosphate + sn-glycerol 3-phosphate = a 1-acyl-sn-glycero-3-phosphate + phosphate</text>
        <dbReference type="Rhea" id="RHEA:34075"/>
        <dbReference type="ChEBI" id="CHEBI:43474"/>
        <dbReference type="ChEBI" id="CHEBI:57597"/>
        <dbReference type="ChEBI" id="CHEBI:57970"/>
        <dbReference type="ChEBI" id="CHEBI:59918"/>
        <dbReference type="EC" id="2.3.1.275"/>
    </reaction>
</comment>
<evidence type="ECO:0000256" key="6">
    <source>
        <dbReference type="ARBA" id="ARBA00023098"/>
    </source>
</evidence>
<feature type="transmembrane region" description="Helical" evidence="10">
    <location>
        <begin position="6"/>
        <end position="24"/>
    </location>
</feature>
<accession>A0A2U3L125</accession>
<feature type="transmembrane region" description="Helical" evidence="10">
    <location>
        <begin position="106"/>
        <end position="127"/>
    </location>
</feature>
<keyword evidence="8 10" id="KW-0594">Phospholipid biosynthesis</keyword>
<keyword evidence="1 10" id="KW-1003">Cell membrane</keyword>
<dbReference type="UniPathway" id="UPA00085"/>
<evidence type="ECO:0000256" key="1">
    <source>
        <dbReference type="ARBA" id="ARBA00022475"/>
    </source>
</evidence>
<organism evidence="11 12">
    <name type="scientific">Candidatus Sulfotelmatobacter kueseliae</name>
    <dbReference type="NCBI Taxonomy" id="2042962"/>
    <lineage>
        <taxon>Bacteria</taxon>
        <taxon>Pseudomonadati</taxon>
        <taxon>Acidobacteriota</taxon>
        <taxon>Terriglobia</taxon>
        <taxon>Terriglobales</taxon>
        <taxon>Candidatus Korobacteraceae</taxon>
        <taxon>Candidatus Sulfotelmatobacter</taxon>
    </lineage>
</organism>
<evidence type="ECO:0000256" key="7">
    <source>
        <dbReference type="ARBA" id="ARBA00023136"/>
    </source>
</evidence>
<comment type="subunit">
    <text evidence="10">Probably interacts with PlsX.</text>
</comment>
<dbReference type="GO" id="GO:0005886">
    <property type="term" value="C:plasma membrane"/>
    <property type="evidence" value="ECO:0007669"/>
    <property type="project" value="UniProtKB-SubCell"/>
</dbReference>
<evidence type="ECO:0000256" key="2">
    <source>
        <dbReference type="ARBA" id="ARBA00022516"/>
    </source>
</evidence>
<feature type="transmembrane region" description="Helical" evidence="10">
    <location>
        <begin position="191"/>
        <end position="207"/>
    </location>
</feature>
<comment type="pathway">
    <text evidence="10">Lipid metabolism; phospholipid metabolism.</text>
</comment>
<evidence type="ECO:0000256" key="8">
    <source>
        <dbReference type="ARBA" id="ARBA00023209"/>
    </source>
</evidence>
<dbReference type="GO" id="GO:0008654">
    <property type="term" value="P:phospholipid biosynthetic process"/>
    <property type="evidence" value="ECO:0007669"/>
    <property type="project" value="UniProtKB-UniRule"/>
</dbReference>
<dbReference type="Proteomes" id="UP000238701">
    <property type="component" value="Unassembled WGS sequence"/>
</dbReference>
<keyword evidence="6 10" id="KW-0443">Lipid metabolism</keyword>
<dbReference type="HAMAP" id="MF_01043">
    <property type="entry name" value="PlsY"/>
    <property type="match status" value="1"/>
</dbReference>
<proteinExistence type="inferred from homology"/>
<feature type="transmembrane region" description="Helical" evidence="10">
    <location>
        <begin position="139"/>
        <end position="159"/>
    </location>
</feature>
<dbReference type="Pfam" id="PF02660">
    <property type="entry name" value="G3P_acyltransf"/>
    <property type="match status" value="1"/>
</dbReference>
<comment type="similarity">
    <text evidence="10">Belongs to the PlsY family.</text>
</comment>
<dbReference type="InterPro" id="IPR003811">
    <property type="entry name" value="G3P_acylTferase_PlsY"/>
</dbReference>